<dbReference type="STRING" id="1344416.A0A139A816"/>
<dbReference type="SUPFAM" id="SSF54495">
    <property type="entry name" value="UBC-like"/>
    <property type="match status" value="1"/>
</dbReference>
<evidence type="ECO:0000259" key="1">
    <source>
        <dbReference type="PROSITE" id="PS50127"/>
    </source>
</evidence>
<accession>A0A139A816</accession>
<dbReference type="InterPro" id="IPR000608">
    <property type="entry name" value="UBC"/>
</dbReference>
<dbReference type="Proteomes" id="UP000070544">
    <property type="component" value="Unassembled WGS sequence"/>
</dbReference>
<reference evidence="2 3" key="1">
    <citation type="journal article" date="2015" name="Genome Biol. Evol.">
        <title>Phylogenomic analyses indicate that early fungi evolved digesting cell walls of algal ancestors of land plants.</title>
        <authorList>
            <person name="Chang Y."/>
            <person name="Wang S."/>
            <person name="Sekimoto S."/>
            <person name="Aerts A.L."/>
            <person name="Choi C."/>
            <person name="Clum A."/>
            <person name="LaButti K.M."/>
            <person name="Lindquist E.A."/>
            <person name="Yee Ngan C."/>
            <person name="Ohm R.A."/>
            <person name="Salamov A.A."/>
            <person name="Grigoriev I.V."/>
            <person name="Spatafora J.W."/>
            <person name="Berbee M.L."/>
        </authorList>
    </citation>
    <scope>NUCLEOTIDE SEQUENCE [LARGE SCALE GENOMIC DNA]</scope>
    <source>
        <strain evidence="2 3">JEL478</strain>
    </source>
</reference>
<proteinExistence type="predicted"/>
<dbReference type="Pfam" id="PF00179">
    <property type="entry name" value="UQ_con"/>
    <property type="match status" value="1"/>
</dbReference>
<dbReference type="SMART" id="SM00212">
    <property type="entry name" value="UBCc"/>
    <property type="match status" value="1"/>
</dbReference>
<organism evidence="2 3">
    <name type="scientific">Gonapodya prolifera (strain JEL478)</name>
    <name type="common">Monoblepharis prolifera</name>
    <dbReference type="NCBI Taxonomy" id="1344416"/>
    <lineage>
        <taxon>Eukaryota</taxon>
        <taxon>Fungi</taxon>
        <taxon>Fungi incertae sedis</taxon>
        <taxon>Chytridiomycota</taxon>
        <taxon>Chytridiomycota incertae sedis</taxon>
        <taxon>Monoblepharidomycetes</taxon>
        <taxon>Monoblepharidales</taxon>
        <taxon>Gonapodyaceae</taxon>
        <taxon>Gonapodya</taxon>
    </lineage>
</organism>
<evidence type="ECO:0000313" key="3">
    <source>
        <dbReference type="Proteomes" id="UP000070544"/>
    </source>
</evidence>
<dbReference type="PROSITE" id="PS50127">
    <property type="entry name" value="UBC_2"/>
    <property type="match status" value="1"/>
</dbReference>
<dbReference type="InterPro" id="IPR016135">
    <property type="entry name" value="UBQ-conjugating_enzyme/RWD"/>
</dbReference>
<dbReference type="OrthoDB" id="109543at2759"/>
<dbReference type="AlphaFoldDB" id="A0A139A816"/>
<name>A0A139A816_GONPJ</name>
<evidence type="ECO:0000313" key="2">
    <source>
        <dbReference type="EMBL" id="KXS12839.1"/>
    </source>
</evidence>
<gene>
    <name evidence="2" type="ORF">M427DRAFT_34461</name>
</gene>
<feature type="domain" description="UBC core" evidence="1">
    <location>
        <begin position="1"/>
        <end position="173"/>
    </location>
</feature>
<keyword evidence="3" id="KW-1185">Reference proteome</keyword>
<dbReference type="CDD" id="cd23955">
    <property type="entry name" value="UBCc_invertebrate"/>
    <property type="match status" value="1"/>
</dbReference>
<dbReference type="EMBL" id="KQ965784">
    <property type="protein sequence ID" value="KXS12839.1"/>
    <property type="molecule type" value="Genomic_DNA"/>
</dbReference>
<dbReference type="Gene3D" id="3.10.110.10">
    <property type="entry name" value="Ubiquitin Conjugating Enzyme"/>
    <property type="match status" value="1"/>
</dbReference>
<protein>
    <recommendedName>
        <fullName evidence="1">UBC core domain-containing protein</fullName>
    </recommendedName>
</protein>
<sequence length="538" mass="61848">MLSTNIKHKAVSAGKVAFRHYAEFLADPVKGVAITQLQSQLFHVSTRVTEGPYEGLTIHWELKIPDYYPFQPPFGEVVANYDFDERFHHHVFRSAGICADFLSNFEYMHQSAGVGQGWTSSCNFISLMIAMQAFFADPDGAHPSREDIANLRFMDKRFTCSPCAQANADANSGATLTDVAESPAMQRARKEMFCSVTKANFIDDKDVSLGYPLSVTKDRFGRLHTTLFPELLSFDAYMTEYQLRYGEGMRTSSGHFYTNWLPIYLDEARFEKYHPVMTTTISVIANGPQGSSRNDFHPMNIIKVLPALLNQQIVALMKGEAHESESAINAFVSLLRLFKRLLELYPQLLTVMKREAEAFRRDENSRHKRRAGDLGEFLMKLAVLKEHYPKLSFDDPHMRRAVMGESFARQILWMQKADPTLPKHICSTYAREEDLVRLLRRTFAASDVSNRLTVYNIEALRMFAFPEFEEHLDKNYGIAPEWVILRFQARIKLIKRKMNSYRVMMQAINFTDTVRTPQAMQLLLKRAVECSYRAGYHR</sequence>